<keyword evidence="2" id="KW-0808">Transferase</keyword>
<protein>
    <submittedName>
        <fullName evidence="2">S-adenosyl-L-methionine-dependent methyltransferase</fullName>
    </submittedName>
</protein>
<dbReference type="AlphaFoldDB" id="A0A167G468"/>
<reference evidence="2 3" key="1">
    <citation type="journal article" date="2016" name="Mol. Biol. Evol.">
        <title>Comparative Genomics of Early-Diverging Mushroom-Forming Fungi Provides Insights into the Origins of Lignocellulose Decay Capabilities.</title>
        <authorList>
            <person name="Nagy L.G."/>
            <person name="Riley R."/>
            <person name="Tritt A."/>
            <person name="Adam C."/>
            <person name="Daum C."/>
            <person name="Floudas D."/>
            <person name="Sun H."/>
            <person name="Yadav J.S."/>
            <person name="Pangilinan J."/>
            <person name="Larsson K.H."/>
            <person name="Matsuura K."/>
            <person name="Barry K."/>
            <person name="Labutti K."/>
            <person name="Kuo R."/>
            <person name="Ohm R.A."/>
            <person name="Bhattacharya S.S."/>
            <person name="Shirouzu T."/>
            <person name="Yoshinaga Y."/>
            <person name="Martin F.M."/>
            <person name="Grigoriev I.V."/>
            <person name="Hibbett D.S."/>
        </authorList>
    </citation>
    <scope>NUCLEOTIDE SEQUENCE [LARGE SCALE GENOMIC DNA]</scope>
    <source>
        <strain evidence="2 3">TUFC12733</strain>
    </source>
</reference>
<evidence type="ECO:0000313" key="3">
    <source>
        <dbReference type="Proteomes" id="UP000076738"/>
    </source>
</evidence>
<dbReference type="Proteomes" id="UP000076738">
    <property type="component" value="Unassembled WGS sequence"/>
</dbReference>
<evidence type="ECO:0000259" key="1">
    <source>
        <dbReference type="Pfam" id="PF08241"/>
    </source>
</evidence>
<feature type="domain" description="Methyltransferase type 11" evidence="1">
    <location>
        <begin position="5"/>
        <end position="105"/>
    </location>
</feature>
<dbReference type="GO" id="GO:0008757">
    <property type="term" value="F:S-adenosylmethionine-dependent methyltransferase activity"/>
    <property type="evidence" value="ECO:0007669"/>
    <property type="project" value="InterPro"/>
</dbReference>
<dbReference type="OrthoDB" id="3355826at2759"/>
<organism evidence="2 3">
    <name type="scientific">Calocera viscosa (strain TUFC12733)</name>
    <dbReference type="NCBI Taxonomy" id="1330018"/>
    <lineage>
        <taxon>Eukaryota</taxon>
        <taxon>Fungi</taxon>
        <taxon>Dikarya</taxon>
        <taxon>Basidiomycota</taxon>
        <taxon>Agaricomycotina</taxon>
        <taxon>Dacrymycetes</taxon>
        <taxon>Dacrymycetales</taxon>
        <taxon>Dacrymycetaceae</taxon>
        <taxon>Calocera</taxon>
    </lineage>
</organism>
<gene>
    <name evidence="2" type="ORF">CALVIDRAFT_490895</name>
</gene>
<name>A0A167G468_CALVF</name>
<proteinExistence type="predicted"/>
<dbReference type="InterPro" id="IPR029063">
    <property type="entry name" value="SAM-dependent_MTases_sf"/>
</dbReference>
<feature type="non-terminal residue" evidence="2">
    <location>
        <position position="1"/>
    </location>
</feature>
<dbReference type="Gene3D" id="3.40.50.150">
    <property type="entry name" value="Vaccinia Virus protein VP39"/>
    <property type="match status" value="1"/>
</dbReference>
<sequence>VVVFDNGTGSGVIAANLLKMLDGEQKKKTRITCGDIQEGSLQFVASRVEKEEGWDGIEVKYIDTQDTKLPSSSYTHVVSAFVLMLVPKPVDALQEIHRILIPGGVNAFTTWHTTGWVLWLQRAFAAIPGCPPFPTKELYGNHWDTPDFFQDVVAQQGFVDVKVVQKQDKPVIDSPEMYVRLFANMILGLATKWFTDEQKKEYTEKIKATLLKQLQEEFAEGEPLEMPMIANMVTCKKAI</sequence>
<dbReference type="InterPro" id="IPR013216">
    <property type="entry name" value="Methyltransf_11"/>
</dbReference>
<evidence type="ECO:0000313" key="2">
    <source>
        <dbReference type="EMBL" id="KZO90150.1"/>
    </source>
</evidence>
<dbReference type="GO" id="GO:0032259">
    <property type="term" value="P:methylation"/>
    <property type="evidence" value="ECO:0007669"/>
    <property type="project" value="UniProtKB-KW"/>
</dbReference>
<dbReference type="CDD" id="cd02440">
    <property type="entry name" value="AdoMet_MTases"/>
    <property type="match status" value="1"/>
</dbReference>
<dbReference type="Pfam" id="PF08241">
    <property type="entry name" value="Methyltransf_11"/>
    <property type="match status" value="1"/>
</dbReference>
<keyword evidence="3" id="KW-1185">Reference proteome</keyword>
<dbReference type="EMBL" id="KV417350">
    <property type="protein sequence ID" value="KZO90150.1"/>
    <property type="molecule type" value="Genomic_DNA"/>
</dbReference>
<accession>A0A167G468</accession>
<dbReference type="SUPFAM" id="SSF53335">
    <property type="entry name" value="S-adenosyl-L-methionine-dependent methyltransferases"/>
    <property type="match status" value="1"/>
</dbReference>
<keyword evidence="2" id="KW-0489">Methyltransferase</keyword>